<dbReference type="InterPro" id="IPR003607">
    <property type="entry name" value="HD/PDEase_dom"/>
</dbReference>
<evidence type="ECO:0000313" key="3">
    <source>
        <dbReference type="Proteomes" id="UP000233256"/>
    </source>
</evidence>
<sequence length="458" mass="49654">MEKPCLFSWESKNGRFISDSIIGVFMTQASAERHDGRKDRGHFQDVQSLSAKTRILSLAKRDPETGAISGTALESFLDAATHPDQGRRKGLFTLSLVRHLHHSGDFEETRTQVKAISEALATTFSESRGHAIFALPTGMVALFMPDIPAEDALCEMEEFRNSLTGSNAFDISPFGVGLASFPGHGLQGSHLIRRAEEALCLSIEKRGAIRIARKERMVMKTAYYTRGQSARLTDLAERLGKTESILLREALEDICAKYEPSGGPVPGGLNRLREAFLEITQALVDQFDTARGEPGHSAAVSDLARALAREIDLDRETEVQAGAAGLLHDLARGPVPGCDNCEDGHCEAGARILTASRLLAHLSDAVAGHHGTENSASDSQVSLLLAFSEEFEGVLRKLVAGKIDPEEAIISAVREMGRGSFALKFSTENGMVKGLLSALERVMESGWRPTWLSGMKLS</sequence>
<dbReference type="Gene3D" id="1.10.3210.10">
    <property type="entry name" value="Hypothetical protein af1432"/>
    <property type="match status" value="1"/>
</dbReference>
<reference evidence="2 3" key="1">
    <citation type="journal article" date="2017" name="ISME J.">
        <title>Potential for microbial H2 and metal transformations associated with novel bacteria and archaea in deep terrestrial subsurface sediments.</title>
        <authorList>
            <person name="Hernsdorf A.W."/>
            <person name="Amano Y."/>
            <person name="Miyakawa K."/>
            <person name="Ise K."/>
            <person name="Suzuki Y."/>
            <person name="Anantharaman K."/>
            <person name="Probst A."/>
            <person name="Burstein D."/>
            <person name="Thomas B.C."/>
            <person name="Banfield J.F."/>
        </authorList>
    </citation>
    <scope>NUCLEOTIDE SEQUENCE [LARGE SCALE GENOMIC DNA]</scope>
    <source>
        <strain evidence="2">HGW-Wallbacteria-1</strain>
    </source>
</reference>
<dbReference type="EMBL" id="PGXC01000041">
    <property type="protein sequence ID" value="PKK88579.1"/>
    <property type="molecule type" value="Genomic_DNA"/>
</dbReference>
<dbReference type="InterPro" id="IPR006674">
    <property type="entry name" value="HD_domain"/>
</dbReference>
<dbReference type="InterPro" id="IPR006675">
    <property type="entry name" value="HDIG_dom"/>
</dbReference>
<evidence type="ECO:0000259" key="1">
    <source>
        <dbReference type="Pfam" id="PF01966"/>
    </source>
</evidence>
<dbReference type="Pfam" id="PF01966">
    <property type="entry name" value="HD"/>
    <property type="match status" value="1"/>
</dbReference>
<comment type="caution">
    <text evidence="2">The sequence shown here is derived from an EMBL/GenBank/DDBJ whole genome shotgun (WGS) entry which is preliminary data.</text>
</comment>
<name>A0A2N1PJS9_9BACT</name>
<feature type="domain" description="HD" evidence="1">
    <location>
        <begin position="296"/>
        <end position="410"/>
    </location>
</feature>
<evidence type="ECO:0000313" key="2">
    <source>
        <dbReference type="EMBL" id="PKK88579.1"/>
    </source>
</evidence>
<accession>A0A2N1PJS9</accession>
<dbReference type="AlphaFoldDB" id="A0A2N1PJS9"/>
<protein>
    <recommendedName>
        <fullName evidence="1">HD domain-containing protein</fullName>
    </recommendedName>
</protein>
<dbReference type="Proteomes" id="UP000233256">
    <property type="component" value="Unassembled WGS sequence"/>
</dbReference>
<dbReference type="NCBIfam" id="TIGR00277">
    <property type="entry name" value="HDIG"/>
    <property type="match status" value="1"/>
</dbReference>
<organism evidence="2 3">
    <name type="scientific">Candidatus Wallbacteria bacterium HGW-Wallbacteria-1</name>
    <dbReference type="NCBI Taxonomy" id="2013854"/>
    <lineage>
        <taxon>Bacteria</taxon>
        <taxon>Candidatus Walliibacteriota</taxon>
    </lineage>
</organism>
<proteinExistence type="predicted"/>
<dbReference type="CDD" id="cd00077">
    <property type="entry name" value="HDc"/>
    <property type="match status" value="1"/>
</dbReference>
<gene>
    <name evidence="2" type="ORF">CVV64_18185</name>
</gene>
<dbReference type="SUPFAM" id="SSF109604">
    <property type="entry name" value="HD-domain/PDEase-like"/>
    <property type="match status" value="1"/>
</dbReference>